<evidence type="ECO:0000256" key="2">
    <source>
        <dbReference type="ARBA" id="ARBA00022722"/>
    </source>
</evidence>
<accession>A0A1B9GM79</accession>
<protein>
    <recommendedName>
        <fullName evidence="6">Exonuclease domain-containing protein</fullName>
    </recommendedName>
</protein>
<dbReference type="GO" id="GO:0006364">
    <property type="term" value="P:rRNA processing"/>
    <property type="evidence" value="ECO:0007669"/>
    <property type="project" value="UniProtKB-KW"/>
</dbReference>
<keyword evidence="1" id="KW-0698">rRNA processing</keyword>
<evidence type="ECO:0000256" key="5">
    <source>
        <dbReference type="ARBA" id="ARBA00025599"/>
    </source>
</evidence>
<evidence type="ECO:0000256" key="4">
    <source>
        <dbReference type="ARBA" id="ARBA00022839"/>
    </source>
</evidence>
<keyword evidence="3" id="KW-0378">Hydrolase</keyword>
<feature type="domain" description="Exonuclease" evidence="6">
    <location>
        <begin position="8"/>
        <end position="113"/>
    </location>
</feature>
<dbReference type="PANTHER" id="PTHR12801">
    <property type="entry name" value="RNA EXONUCLEASE REXO1 / RECO3 FAMILY MEMBER-RELATED"/>
    <property type="match status" value="1"/>
</dbReference>
<reference evidence="7 8" key="1">
    <citation type="submission" date="2013-07" db="EMBL/GenBank/DDBJ databases">
        <title>The Genome Sequence of Cryptococcus heveanensis BCC8398.</title>
        <authorList>
            <consortium name="The Broad Institute Genome Sequencing Platform"/>
            <person name="Cuomo C."/>
            <person name="Litvintseva A."/>
            <person name="Chen Y."/>
            <person name="Heitman J."/>
            <person name="Sun S."/>
            <person name="Springer D."/>
            <person name="Dromer F."/>
            <person name="Young S.K."/>
            <person name="Zeng Q."/>
            <person name="Gargeya S."/>
            <person name="Fitzgerald M."/>
            <person name="Abouelleil A."/>
            <person name="Alvarado L."/>
            <person name="Berlin A.M."/>
            <person name="Chapman S.B."/>
            <person name="Dewar J."/>
            <person name="Goldberg J."/>
            <person name="Griggs A."/>
            <person name="Gujja S."/>
            <person name="Hansen M."/>
            <person name="Howarth C."/>
            <person name="Imamovic A."/>
            <person name="Larimer J."/>
            <person name="McCowan C."/>
            <person name="Murphy C."/>
            <person name="Pearson M."/>
            <person name="Priest M."/>
            <person name="Roberts A."/>
            <person name="Saif S."/>
            <person name="Shea T."/>
            <person name="Sykes S."/>
            <person name="Wortman J."/>
            <person name="Nusbaum C."/>
            <person name="Birren B."/>
        </authorList>
    </citation>
    <scope>NUCLEOTIDE SEQUENCE [LARGE SCALE GENOMIC DNA]</scope>
    <source>
        <strain evidence="7 8">BCC8398</strain>
    </source>
</reference>
<dbReference type="InterPro" id="IPR012337">
    <property type="entry name" value="RNaseH-like_sf"/>
</dbReference>
<keyword evidence="2" id="KW-0540">Nuclease</keyword>
<dbReference type="InterPro" id="IPR013520">
    <property type="entry name" value="Ribonucl_H"/>
</dbReference>
<dbReference type="AlphaFoldDB" id="A0A1B9GM79"/>
<dbReference type="Pfam" id="PF00929">
    <property type="entry name" value="RNase_T"/>
    <property type="match status" value="1"/>
</dbReference>
<dbReference type="OrthoDB" id="8191639at2759"/>
<dbReference type="Gene3D" id="3.30.420.10">
    <property type="entry name" value="Ribonuclease H-like superfamily/Ribonuclease H"/>
    <property type="match status" value="1"/>
</dbReference>
<evidence type="ECO:0000259" key="6">
    <source>
        <dbReference type="Pfam" id="PF00929"/>
    </source>
</evidence>
<organism evidence="7 8">
    <name type="scientific">Kwoniella heveanensis BCC8398</name>
    <dbReference type="NCBI Taxonomy" id="1296120"/>
    <lineage>
        <taxon>Eukaryota</taxon>
        <taxon>Fungi</taxon>
        <taxon>Dikarya</taxon>
        <taxon>Basidiomycota</taxon>
        <taxon>Agaricomycotina</taxon>
        <taxon>Tremellomycetes</taxon>
        <taxon>Tremellales</taxon>
        <taxon>Cryptococcaceae</taxon>
        <taxon>Kwoniella</taxon>
    </lineage>
</organism>
<dbReference type="GO" id="GO:0003676">
    <property type="term" value="F:nucleic acid binding"/>
    <property type="evidence" value="ECO:0007669"/>
    <property type="project" value="InterPro"/>
</dbReference>
<dbReference type="STRING" id="1296120.A0A1B9GM79"/>
<name>A0A1B9GM79_9TREE</name>
<reference evidence="8" key="2">
    <citation type="submission" date="2013-12" db="EMBL/GenBank/DDBJ databases">
        <title>Evolution of pathogenesis and genome organization in the Tremellales.</title>
        <authorList>
            <person name="Cuomo C."/>
            <person name="Litvintseva A."/>
            <person name="Heitman J."/>
            <person name="Chen Y."/>
            <person name="Sun S."/>
            <person name="Springer D."/>
            <person name="Dromer F."/>
            <person name="Young S."/>
            <person name="Zeng Q."/>
            <person name="Chapman S."/>
            <person name="Gujja S."/>
            <person name="Saif S."/>
            <person name="Birren B."/>
        </authorList>
    </citation>
    <scope>NUCLEOTIDE SEQUENCE [LARGE SCALE GENOMIC DNA]</scope>
    <source>
        <strain evidence="8">BCC8398</strain>
    </source>
</reference>
<dbReference type="InterPro" id="IPR047021">
    <property type="entry name" value="REXO1/3/4-like"/>
</dbReference>
<keyword evidence="4" id="KW-0269">Exonuclease</keyword>
<dbReference type="EMBL" id="KI669511">
    <property type="protein sequence ID" value="OCF31975.1"/>
    <property type="molecule type" value="Genomic_DNA"/>
</dbReference>
<proteinExistence type="predicted"/>
<keyword evidence="8" id="KW-1185">Reference proteome</keyword>
<evidence type="ECO:0000313" key="7">
    <source>
        <dbReference type="EMBL" id="OCF31975.1"/>
    </source>
</evidence>
<evidence type="ECO:0000313" key="8">
    <source>
        <dbReference type="Proteomes" id="UP000092666"/>
    </source>
</evidence>
<dbReference type="InterPro" id="IPR036397">
    <property type="entry name" value="RNaseH_sf"/>
</dbReference>
<dbReference type="GO" id="GO:0004527">
    <property type="term" value="F:exonuclease activity"/>
    <property type="evidence" value="ECO:0007669"/>
    <property type="project" value="UniProtKB-KW"/>
</dbReference>
<dbReference type="PANTHER" id="PTHR12801:SF45">
    <property type="entry name" value="RNA EXONUCLEASE 4"/>
    <property type="match status" value="1"/>
</dbReference>
<dbReference type="GO" id="GO:0005634">
    <property type="term" value="C:nucleus"/>
    <property type="evidence" value="ECO:0007669"/>
    <property type="project" value="TreeGrafter"/>
</dbReference>
<evidence type="ECO:0000256" key="3">
    <source>
        <dbReference type="ARBA" id="ARBA00022801"/>
    </source>
</evidence>
<gene>
    <name evidence="7" type="ORF">I316_06360</name>
</gene>
<comment type="function">
    <text evidence="5">Exoribonuclease involved in ribosome biosynthesis. Involved in the processing of ITS1, the internal transcribed spacer localized between the 18S and 5.8S rRNAs.</text>
</comment>
<sequence length="136" mass="15152">MLILSISIVNAKLNEAPTFEQIIPQIKEIIKDKILVGHALFNDLAAIKYRQPYESFRDTAIYLPLRQLMGVTRDGECPSLKKLSKEVLGVDIQANGGKGHDPIEDARTTMSIFLSVRDAYETSLLRNEDVISGIPP</sequence>
<dbReference type="Proteomes" id="UP000092666">
    <property type="component" value="Unassembled WGS sequence"/>
</dbReference>
<dbReference type="GO" id="GO:0000027">
    <property type="term" value="P:ribosomal large subunit assembly"/>
    <property type="evidence" value="ECO:0007669"/>
    <property type="project" value="TreeGrafter"/>
</dbReference>
<evidence type="ECO:0000256" key="1">
    <source>
        <dbReference type="ARBA" id="ARBA00022552"/>
    </source>
</evidence>
<dbReference type="SUPFAM" id="SSF53098">
    <property type="entry name" value="Ribonuclease H-like"/>
    <property type="match status" value="1"/>
</dbReference>